<name>A0A1J6KEX6_NICAT</name>
<comment type="caution">
    <text evidence="1">The sequence shown here is derived from an EMBL/GenBank/DDBJ whole genome shotgun (WGS) entry which is preliminary data.</text>
</comment>
<sequence>MIISEESRRALGQPSQVTEVHDAITLFSSKGASSFVVQLNNKSNIGHIHTYLGDGMTHVGATTLFSSKDIAGSSYNFFGGNNHSGSNYRSRKNSLYCDYCNIKGHTRE</sequence>
<gene>
    <name evidence="1" type="ORF">A4A49_65597</name>
</gene>
<evidence type="ECO:0000313" key="1">
    <source>
        <dbReference type="EMBL" id="OIT20463.1"/>
    </source>
</evidence>
<proteinExistence type="predicted"/>
<dbReference type="EMBL" id="MJEQ01005254">
    <property type="protein sequence ID" value="OIT20463.1"/>
    <property type="molecule type" value="Genomic_DNA"/>
</dbReference>
<protein>
    <submittedName>
        <fullName evidence="1">Uncharacterized protein</fullName>
    </submittedName>
</protein>
<accession>A0A1J6KEX6</accession>
<dbReference type="AlphaFoldDB" id="A0A1J6KEX6"/>
<reference evidence="1" key="1">
    <citation type="submission" date="2016-11" db="EMBL/GenBank/DDBJ databases">
        <title>The genome of Nicotiana attenuata.</title>
        <authorList>
            <person name="Xu S."/>
            <person name="Brockmoeller T."/>
            <person name="Gaquerel E."/>
            <person name="Navarro A."/>
            <person name="Kuhl H."/>
            <person name="Gase K."/>
            <person name="Ling Z."/>
            <person name="Zhou W."/>
            <person name="Kreitzer C."/>
            <person name="Stanke M."/>
            <person name="Tang H."/>
            <person name="Lyons E."/>
            <person name="Pandey P."/>
            <person name="Pandey S.P."/>
            <person name="Timmermann B."/>
            <person name="Baldwin I.T."/>
        </authorList>
    </citation>
    <scope>NUCLEOTIDE SEQUENCE [LARGE SCALE GENOMIC DNA]</scope>
    <source>
        <strain evidence="1">UT</strain>
    </source>
</reference>
<evidence type="ECO:0000313" key="2">
    <source>
        <dbReference type="Proteomes" id="UP000187609"/>
    </source>
</evidence>
<dbReference type="Proteomes" id="UP000187609">
    <property type="component" value="Unassembled WGS sequence"/>
</dbReference>
<keyword evidence="2" id="KW-1185">Reference proteome</keyword>
<dbReference type="Gramene" id="OIT20463">
    <property type="protein sequence ID" value="OIT20463"/>
    <property type="gene ID" value="A4A49_65597"/>
</dbReference>
<feature type="non-terminal residue" evidence="1">
    <location>
        <position position="108"/>
    </location>
</feature>
<organism evidence="1 2">
    <name type="scientific">Nicotiana attenuata</name>
    <name type="common">Coyote tobacco</name>
    <dbReference type="NCBI Taxonomy" id="49451"/>
    <lineage>
        <taxon>Eukaryota</taxon>
        <taxon>Viridiplantae</taxon>
        <taxon>Streptophyta</taxon>
        <taxon>Embryophyta</taxon>
        <taxon>Tracheophyta</taxon>
        <taxon>Spermatophyta</taxon>
        <taxon>Magnoliopsida</taxon>
        <taxon>eudicotyledons</taxon>
        <taxon>Gunneridae</taxon>
        <taxon>Pentapetalae</taxon>
        <taxon>asterids</taxon>
        <taxon>lamiids</taxon>
        <taxon>Solanales</taxon>
        <taxon>Solanaceae</taxon>
        <taxon>Nicotianoideae</taxon>
        <taxon>Nicotianeae</taxon>
        <taxon>Nicotiana</taxon>
    </lineage>
</organism>